<dbReference type="SUPFAM" id="SSF53474">
    <property type="entry name" value="alpha/beta-Hydrolases"/>
    <property type="match status" value="1"/>
</dbReference>
<proteinExistence type="predicted"/>
<evidence type="ECO:0000259" key="1">
    <source>
        <dbReference type="Pfam" id="PF07819"/>
    </source>
</evidence>
<dbReference type="OrthoDB" id="556502at2"/>
<organism evidence="2 3">
    <name type="scientific">Azospirillum lipoferum</name>
    <dbReference type="NCBI Taxonomy" id="193"/>
    <lineage>
        <taxon>Bacteria</taxon>
        <taxon>Pseudomonadati</taxon>
        <taxon>Pseudomonadota</taxon>
        <taxon>Alphaproteobacteria</taxon>
        <taxon>Rhodospirillales</taxon>
        <taxon>Azospirillaceae</taxon>
        <taxon>Azospirillum</taxon>
    </lineage>
</organism>
<protein>
    <submittedName>
        <fullName evidence="2">Alpha/beta hydrolase</fullName>
    </submittedName>
</protein>
<keyword evidence="3" id="KW-1185">Reference proteome</keyword>
<evidence type="ECO:0000313" key="2">
    <source>
        <dbReference type="EMBL" id="KAA0593130.1"/>
    </source>
</evidence>
<dbReference type="EMBL" id="VTTN01000012">
    <property type="protein sequence ID" value="KAA0593130.1"/>
    <property type="molecule type" value="Genomic_DNA"/>
</dbReference>
<gene>
    <name evidence="2" type="ORF">FZ942_24635</name>
</gene>
<dbReference type="Proteomes" id="UP000324927">
    <property type="component" value="Unassembled WGS sequence"/>
</dbReference>
<feature type="domain" description="GPI inositol-deacylase PGAP1-like alpha/beta" evidence="1">
    <location>
        <begin position="92"/>
        <end position="141"/>
    </location>
</feature>
<dbReference type="InterPro" id="IPR012908">
    <property type="entry name" value="PGAP1-ab_dom-like"/>
</dbReference>
<dbReference type="Pfam" id="PF07819">
    <property type="entry name" value="PGAP1"/>
    <property type="match status" value="1"/>
</dbReference>
<name>A0A5A9GFC6_AZOLI</name>
<reference evidence="2 3" key="1">
    <citation type="submission" date="2019-08" db="EMBL/GenBank/DDBJ databases">
        <authorList>
            <person name="Grouzdev D."/>
            <person name="Tikhonova E."/>
            <person name="Kravchenko I."/>
        </authorList>
    </citation>
    <scope>NUCLEOTIDE SEQUENCE [LARGE SCALE GENOMIC DNA]</scope>
    <source>
        <strain evidence="2 3">59b</strain>
    </source>
</reference>
<dbReference type="GO" id="GO:0016788">
    <property type="term" value="F:hydrolase activity, acting on ester bonds"/>
    <property type="evidence" value="ECO:0007669"/>
    <property type="project" value="InterPro"/>
</dbReference>
<accession>A0A5A9GFC6</accession>
<dbReference type="AlphaFoldDB" id="A0A5A9GFC6"/>
<dbReference type="Gene3D" id="3.40.50.1820">
    <property type="entry name" value="alpha/beta hydrolase"/>
    <property type="match status" value="1"/>
</dbReference>
<keyword evidence="2" id="KW-0378">Hydrolase</keyword>
<evidence type="ECO:0000313" key="3">
    <source>
        <dbReference type="Proteomes" id="UP000324927"/>
    </source>
</evidence>
<dbReference type="InterPro" id="IPR029058">
    <property type="entry name" value="AB_hydrolase_fold"/>
</dbReference>
<sequence>MADDMPDFNFTPWTEPTVAEAADAATPLGNAGPRRAIVYLHGIFSDHGNAFGTMHARLVAAPELAGVSHYICDYDYFDSLWTNGERLAKALSETFHADDEVVLVTHSMGGLVARCAILATRLECVRLLFLLGTPNGGAIRVSQVSLLAQLLHGTGPIAAAVFPRKAGIMQLAHAADLFHQYRALWGNAAHVDYVSIPGRYYHKDRSAWSRTDGITGVTLTLTSLLGEGRWLHLSRAHDGIVEEASNNLTALDRMTEKWDSYACPRDAGTHTYAHIRIPECDEVSHHRVQHNPAIIDLVRTIIAARLGLISGKPLSLGCLARDPFTLRTPVEIQLTR</sequence>
<comment type="caution">
    <text evidence="2">The sequence shown here is derived from an EMBL/GenBank/DDBJ whole genome shotgun (WGS) entry which is preliminary data.</text>
</comment>